<evidence type="ECO:0000256" key="6">
    <source>
        <dbReference type="ARBA" id="ARBA00022989"/>
    </source>
</evidence>
<dbReference type="RefSeq" id="WP_257767076.1">
    <property type="nucleotide sequence ID" value="NZ_CP102480.1"/>
</dbReference>
<sequence>MAIATHPHMAERDGYTRLMFRRVAVTLGALLGLTAGTVIDILVGPSFLAVGDVLAALVNADGRADTMAGVIVHDIRLPMTLTGIVVGASLGVGGALMQTILGNPLASPYTLGFSAAAGFGAALAILTGFTLPVLPAFSVPVAAFAAATLSAMLVLGLARVKGLKAETMILAGIATLFLFQSLQSLVQYMAAPEVLQEIVFWTFGSLLKADWTSVWVSGAILAAGLCLLLPDIWRLTALRLGDQRATSLGVNTERLRLRSFAIVSLLTAGAVSFVGTVGFIGLVAPHVARMLVGEDQRALLPLSAIVGAALMIGASIASKLIAPGAVVPIGIVTAVVGVPFLLGIIVTQRRTFW</sequence>
<evidence type="ECO:0000256" key="8">
    <source>
        <dbReference type="SAM" id="Phobius"/>
    </source>
</evidence>
<dbReference type="InterPro" id="IPR000522">
    <property type="entry name" value="ABC_transptr_permease_BtuC"/>
</dbReference>
<feature type="transmembrane region" description="Helical" evidence="8">
    <location>
        <begin position="211"/>
        <end position="229"/>
    </location>
</feature>
<dbReference type="GO" id="GO:0005886">
    <property type="term" value="C:plasma membrane"/>
    <property type="evidence" value="ECO:0007669"/>
    <property type="project" value="UniProtKB-SubCell"/>
</dbReference>
<keyword evidence="7 8" id="KW-0472">Membrane</keyword>
<feature type="transmembrane region" description="Helical" evidence="8">
    <location>
        <begin position="109"/>
        <end position="131"/>
    </location>
</feature>
<keyword evidence="3" id="KW-0813">Transport</keyword>
<dbReference type="GO" id="GO:0033214">
    <property type="term" value="P:siderophore-iron import into cell"/>
    <property type="evidence" value="ECO:0007669"/>
    <property type="project" value="TreeGrafter"/>
</dbReference>
<proteinExistence type="inferred from homology"/>
<accession>A0A9J7APP7</accession>
<feature type="transmembrane region" description="Helical" evidence="8">
    <location>
        <begin position="325"/>
        <end position="346"/>
    </location>
</feature>
<dbReference type="SUPFAM" id="SSF81345">
    <property type="entry name" value="ABC transporter involved in vitamin B12 uptake, BtuC"/>
    <property type="match status" value="1"/>
</dbReference>
<evidence type="ECO:0000313" key="10">
    <source>
        <dbReference type="Proteomes" id="UP001060336"/>
    </source>
</evidence>
<dbReference type="Gene3D" id="1.10.3470.10">
    <property type="entry name" value="ABC transporter involved in vitamin B12 uptake, BtuC"/>
    <property type="match status" value="1"/>
</dbReference>
<comment type="subcellular location">
    <subcellularLocation>
        <location evidence="1">Cell membrane</location>
        <topology evidence="1">Multi-pass membrane protein</topology>
    </subcellularLocation>
</comment>
<dbReference type="InterPro" id="IPR037294">
    <property type="entry name" value="ABC_BtuC-like"/>
</dbReference>
<dbReference type="CDD" id="cd06550">
    <property type="entry name" value="TM_ABC_iron-siderophores_like"/>
    <property type="match status" value="1"/>
</dbReference>
<dbReference type="Proteomes" id="UP001060336">
    <property type="component" value="Chromosome"/>
</dbReference>
<dbReference type="FunFam" id="1.10.3470.10:FF:000001">
    <property type="entry name" value="Vitamin B12 ABC transporter permease BtuC"/>
    <property type="match status" value="1"/>
</dbReference>
<feature type="transmembrane region" description="Helical" evidence="8">
    <location>
        <begin position="137"/>
        <end position="157"/>
    </location>
</feature>
<keyword evidence="4" id="KW-1003">Cell membrane</keyword>
<dbReference type="AlphaFoldDB" id="A0A9J7APP7"/>
<evidence type="ECO:0000313" key="9">
    <source>
        <dbReference type="EMBL" id="UUX48569.1"/>
    </source>
</evidence>
<gene>
    <name evidence="9" type="ORF">NUH88_14245</name>
</gene>
<keyword evidence="6 8" id="KW-1133">Transmembrane helix</keyword>
<feature type="transmembrane region" description="Helical" evidence="8">
    <location>
        <begin position="260"/>
        <end position="286"/>
    </location>
</feature>
<evidence type="ECO:0000256" key="2">
    <source>
        <dbReference type="ARBA" id="ARBA00007935"/>
    </source>
</evidence>
<comment type="similarity">
    <text evidence="2">Belongs to the binding-protein-dependent transport system permease family. FecCD subfamily.</text>
</comment>
<evidence type="ECO:0000256" key="5">
    <source>
        <dbReference type="ARBA" id="ARBA00022692"/>
    </source>
</evidence>
<dbReference type="KEGG" id="naci:NUH88_14245"/>
<evidence type="ECO:0000256" key="4">
    <source>
        <dbReference type="ARBA" id="ARBA00022475"/>
    </source>
</evidence>
<feature type="transmembrane region" description="Helical" evidence="8">
    <location>
        <begin position="298"/>
        <end position="318"/>
    </location>
</feature>
<feature type="transmembrane region" description="Helical" evidence="8">
    <location>
        <begin position="169"/>
        <end position="191"/>
    </location>
</feature>
<reference evidence="9" key="1">
    <citation type="submission" date="2022-08" db="EMBL/GenBank/DDBJ databases">
        <title>Nisaea acidiphila sp. nov., isolated from a marine algal debris and emended description of the genus Nisaea Urios et al. 2008.</title>
        <authorList>
            <person name="Kwon K."/>
        </authorList>
    </citation>
    <scope>NUCLEOTIDE SEQUENCE</scope>
    <source>
        <strain evidence="9">MEBiC11861</strain>
    </source>
</reference>
<keyword evidence="10" id="KW-1185">Reference proteome</keyword>
<feature type="transmembrane region" description="Helical" evidence="8">
    <location>
        <begin position="75"/>
        <end position="97"/>
    </location>
</feature>
<dbReference type="PANTHER" id="PTHR30472">
    <property type="entry name" value="FERRIC ENTEROBACTIN TRANSPORT SYSTEM PERMEASE PROTEIN"/>
    <property type="match status" value="1"/>
</dbReference>
<dbReference type="PANTHER" id="PTHR30472:SF25">
    <property type="entry name" value="ABC TRANSPORTER PERMEASE PROTEIN MJ0876-RELATED"/>
    <property type="match status" value="1"/>
</dbReference>
<dbReference type="Pfam" id="PF01032">
    <property type="entry name" value="FecCD"/>
    <property type="match status" value="1"/>
</dbReference>
<protein>
    <submittedName>
        <fullName evidence="9">Iron ABC transporter permease</fullName>
    </submittedName>
</protein>
<dbReference type="EMBL" id="CP102480">
    <property type="protein sequence ID" value="UUX48569.1"/>
    <property type="molecule type" value="Genomic_DNA"/>
</dbReference>
<evidence type="ECO:0000256" key="1">
    <source>
        <dbReference type="ARBA" id="ARBA00004651"/>
    </source>
</evidence>
<name>A0A9J7APP7_9PROT</name>
<evidence type="ECO:0000256" key="3">
    <source>
        <dbReference type="ARBA" id="ARBA00022448"/>
    </source>
</evidence>
<organism evidence="9 10">
    <name type="scientific">Nisaea acidiphila</name>
    <dbReference type="NCBI Taxonomy" id="1862145"/>
    <lineage>
        <taxon>Bacteria</taxon>
        <taxon>Pseudomonadati</taxon>
        <taxon>Pseudomonadota</taxon>
        <taxon>Alphaproteobacteria</taxon>
        <taxon>Rhodospirillales</taxon>
        <taxon>Thalassobaculaceae</taxon>
        <taxon>Nisaea</taxon>
    </lineage>
</organism>
<keyword evidence="5 8" id="KW-0812">Transmembrane</keyword>
<dbReference type="GO" id="GO:0022857">
    <property type="term" value="F:transmembrane transporter activity"/>
    <property type="evidence" value="ECO:0007669"/>
    <property type="project" value="InterPro"/>
</dbReference>
<evidence type="ECO:0000256" key="7">
    <source>
        <dbReference type="ARBA" id="ARBA00023136"/>
    </source>
</evidence>